<accession>A0A3S9HF46</accession>
<protein>
    <recommendedName>
        <fullName evidence="3">YncE family protein</fullName>
    </recommendedName>
</protein>
<gene>
    <name evidence="1" type="ORF">EJN92_00980</name>
</gene>
<dbReference type="KEGG" id="upv:EJN92_00980"/>
<evidence type="ECO:0008006" key="3">
    <source>
        <dbReference type="Google" id="ProtNLM"/>
    </source>
</evidence>
<dbReference type="Proteomes" id="UP000275663">
    <property type="component" value="Chromosome"/>
</dbReference>
<dbReference type="OrthoDB" id="9774579at2"/>
<dbReference type="AlphaFoldDB" id="A0A3S9HF46"/>
<dbReference type="InterPro" id="IPR051200">
    <property type="entry name" value="Host-pathogen_enzymatic-act"/>
</dbReference>
<dbReference type="PANTHER" id="PTHR47197">
    <property type="entry name" value="PROTEIN NIRF"/>
    <property type="match status" value="1"/>
</dbReference>
<proteinExistence type="predicted"/>
<reference evidence="1 2" key="1">
    <citation type="journal article" date="2011" name="Int. J. Syst. Evol. Microbiol.">
        <title>Description of Undibacterium oligocarboniphilum sp. nov., isolated from purified water, and Undibacterium pigrum strain CCUG 49012 as the type strain of Undibacterium parvum sp. nov., and emended descriptions of the genus Undibacterium and the species Undibacterium pigrum.</title>
        <authorList>
            <person name="Eder W."/>
            <person name="Wanner G."/>
            <person name="Ludwig W."/>
            <person name="Busse H.J."/>
            <person name="Ziemke-Kageler F."/>
            <person name="Lang E."/>
        </authorList>
    </citation>
    <scope>NUCLEOTIDE SEQUENCE [LARGE SCALE GENOMIC DNA]</scope>
    <source>
        <strain evidence="1 2">DSM 23061</strain>
    </source>
</reference>
<dbReference type="Gene3D" id="2.130.10.10">
    <property type="entry name" value="YVTN repeat-like/Quinoprotein amine dehydrogenase"/>
    <property type="match status" value="1"/>
</dbReference>
<name>A0A3S9HF46_9BURK</name>
<evidence type="ECO:0000313" key="2">
    <source>
        <dbReference type="Proteomes" id="UP000275663"/>
    </source>
</evidence>
<keyword evidence="2" id="KW-1185">Reference proteome</keyword>
<dbReference type="InterPro" id="IPR015943">
    <property type="entry name" value="WD40/YVTN_repeat-like_dom_sf"/>
</dbReference>
<dbReference type="EMBL" id="CP034464">
    <property type="protein sequence ID" value="AZP10728.1"/>
    <property type="molecule type" value="Genomic_DNA"/>
</dbReference>
<dbReference type="NCBIfam" id="TIGR02276">
    <property type="entry name" value="beta_rpt_yvtn"/>
    <property type="match status" value="1"/>
</dbReference>
<dbReference type="InterPro" id="IPR011964">
    <property type="entry name" value="YVTN_b-propeller_repeat"/>
</dbReference>
<evidence type="ECO:0000313" key="1">
    <source>
        <dbReference type="EMBL" id="AZP10728.1"/>
    </source>
</evidence>
<dbReference type="PANTHER" id="PTHR47197:SF3">
    <property type="entry name" value="DIHYDRO-HEME D1 DEHYDROGENASE"/>
    <property type="match status" value="1"/>
</dbReference>
<dbReference type="SUPFAM" id="SSF51004">
    <property type="entry name" value="C-terminal (heme d1) domain of cytochrome cd1-nitrite reductase"/>
    <property type="match status" value="1"/>
</dbReference>
<dbReference type="InterPro" id="IPR011048">
    <property type="entry name" value="Haem_d1_sf"/>
</dbReference>
<sequence length="107" mass="11278">MKLSKPSADSAKCEISALVAVGRAPYGAALSPDGKQLYSGNLADNTVSVIDVASLKVVATIAGFKQPRQAIVFTRDGKLAYVLNEDLSISKVDRSNQQIVQQLAAKS</sequence>
<organism evidence="1 2">
    <name type="scientific">Undibacterium parvum</name>
    <dbReference type="NCBI Taxonomy" id="401471"/>
    <lineage>
        <taxon>Bacteria</taxon>
        <taxon>Pseudomonadati</taxon>
        <taxon>Pseudomonadota</taxon>
        <taxon>Betaproteobacteria</taxon>
        <taxon>Burkholderiales</taxon>
        <taxon>Oxalobacteraceae</taxon>
        <taxon>Undibacterium</taxon>
    </lineage>
</organism>